<proteinExistence type="predicted"/>
<evidence type="ECO:0000313" key="1">
    <source>
        <dbReference type="EMBL" id="EXB52667.1"/>
    </source>
</evidence>
<accession>W9QS31</accession>
<dbReference type="AlphaFoldDB" id="W9QS31"/>
<evidence type="ECO:0000313" key="2">
    <source>
        <dbReference type="Proteomes" id="UP000030645"/>
    </source>
</evidence>
<gene>
    <name evidence="1" type="ORF">L484_022444</name>
</gene>
<organism evidence="1 2">
    <name type="scientific">Morus notabilis</name>
    <dbReference type="NCBI Taxonomy" id="981085"/>
    <lineage>
        <taxon>Eukaryota</taxon>
        <taxon>Viridiplantae</taxon>
        <taxon>Streptophyta</taxon>
        <taxon>Embryophyta</taxon>
        <taxon>Tracheophyta</taxon>
        <taxon>Spermatophyta</taxon>
        <taxon>Magnoliopsida</taxon>
        <taxon>eudicotyledons</taxon>
        <taxon>Gunneridae</taxon>
        <taxon>Pentapetalae</taxon>
        <taxon>rosids</taxon>
        <taxon>fabids</taxon>
        <taxon>Rosales</taxon>
        <taxon>Moraceae</taxon>
        <taxon>Moreae</taxon>
        <taxon>Morus</taxon>
    </lineage>
</organism>
<keyword evidence="2" id="KW-1185">Reference proteome</keyword>
<dbReference type="Proteomes" id="UP000030645">
    <property type="component" value="Unassembled WGS sequence"/>
</dbReference>
<name>W9QS31_9ROSA</name>
<reference evidence="2" key="1">
    <citation type="submission" date="2013-01" db="EMBL/GenBank/DDBJ databases">
        <title>Draft Genome Sequence of a Mulberry Tree, Morus notabilis C.K. Schneid.</title>
        <authorList>
            <person name="He N."/>
            <person name="Zhao S."/>
        </authorList>
    </citation>
    <scope>NUCLEOTIDE SEQUENCE</scope>
</reference>
<sequence length="72" mass="8668">MSEDDYQRRSQRFLADNESRHSTLKRKLSWDSLLFLSNWYLSKMWKHRKSKLKRGSISRPHAVLQGLGTLYK</sequence>
<protein>
    <submittedName>
        <fullName evidence="1">Uncharacterized protein</fullName>
    </submittedName>
</protein>
<dbReference type="EMBL" id="KE344072">
    <property type="protein sequence ID" value="EXB52667.1"/>
    <property type="molecule type" value="Genomic_DNA"/>
</dbReference>